<gene>
    <name evidence="2" type="ORF">ACFOZ0_22125</name>
</gene>
<dbReference type="RefSeq" id="WP_310765800.1">
    <property type="nucleotide sequence ID" value="NZ_JBHRWR010000016.1"/>
</dbReference>
<keyword evidence="3" id="KW-1185">Reference proteome</keyword>
<comment type="caution">
    <text evidence="2">The sequence shown here is derived from an EMBL/GenBank/DDBJ whole genome shotgun (WGS) entry which is preliminary data.</text>
</comment>
<evidence type="ECO:0000313" key="3">
    <source>
        <dbReference type="Proteomes" id="UP001595701"/>
    </source>
</evidence>
<organism evidence="2 3">
    <name type="scientific">Streptomyces yaanensis</name>
    <dbReference type="NCBI Taxonomy" id="1142239"/>
    <lineage>
        <taxon>Bacteria</taxon>
        <taxon>Bacillati</taxon>
        <taxon>Actinomycetota</taxon>
        <taxon>Actinomycetes</taxon>
        <taxon>Kitasatosporales</taxon>
        <taxon>Streptomycetaceae</taxon>
        <taxon>Streptomyces</taxon>
    </lineage>
</organism>
<feature type="chain" id="PRO_5047303028" evidence="1">
    <location>
        <begin position="25"/>
        <end position="131"/>
    </location>
</feature>
<dbReference type="Proteomes" id="UP001595701">
    <property type="component" value="Unassembled WGS sequence"/>
</dbReference>
<evidence type="ECO:0000313" key="2">
    <source>
        <dbReference type="EMBL" id="MFC3575931.1"/>
    </source>
</evidence>
<reference evidence="3" key="1">
    <citation type="journal article" date="2019" name="Int. J. Syst. Evol. Microbiol.">
        <title>The Global Catalogue of Microorganisms (GCM) 10K type strain sequencing project: providing services to taxonomists for standard genome sequencing and annotation.</title>
        <authorList>
            <consortium name="The Broad Institute Genomics Platform"/>
            <consortium name="The Broad Institute Genome Sequencing Center for Infectious Disease"/>
            <person name="Wu L."/>
            <person name="Ma J."/>
        </authorList>
    </citation>
    <scope>NUCLEOTIDE SEQUENCE [LARGE SCALE GENOMIC DNA]</scope>
    <source>
        <strain evidence="3">CGMCC 4.7035</strain>
    </source>
</reference>
<name>A0ABV7SI34_9ACTN</name>
<sequence length="131" mass="13121">MTSATMVAAGALALALNVAPTATAMADAGHRSGAESAVALHTGQKAEKGPRLPGRIDHYVRSASGAGTAIARCDAGDVATGGGYDTSSGFGVSQNRPIPFPGPFGEVNAWQATLEMGETGPITVYVVCESD</sequence>
<dbReference type="EMBL" id="JBHRWR010000016">
    <property type="protein sequence ID" value="MFC3575931.1"/>
    <property type="molecule type" value="Genomic_DNA"/>
</dbReference>
<evidence type="ECO:0000256" key="1">
    <source>
        <dbReference type="SAM" id="SignalP"/>
    </source>
</evidence>
<keyword evidence="1" id="KW-0732">Signal</keyword>
<proteinExistence type="predicted"/>
<feature type="signal peptide" evidence="1">
    <location>
        <begin position="1"/>
        <end position="24"/>
    </location>
</feature>
<protein>
    <submittedName>
        <fullName evidence="2">Uncharacterized protein</fullName>
    </submittedName>
</protein>
<accession>A0ABV7SI34</accession>